<dbReference type="Proteomes" id="UP000441754">
    <property type="component" value="Unassembled WGS sequence"/>
</dbReference>
<keyword evidence="1" id="KW-0472">Membrane</keyword>
<evidence type="ECO:0000256" key="1">
    <source>
        <dbReference type="SAM" id="Phobius"/>
    </source>
</evidence>
<feature type="transmembrane region" description="Helical" evidence="1">
    <location>
        <begin position="36"/>
        <end position="53"/>
    </location>
</feature>
<accession>A0A7K0ETC2</accession>
<sequence>MILPFQNHIQTRPNRFASYYNQFGKPSQKKPQPDRPDWLVVFTFVMIALTLLFS</sequence>
<proteinExistence type="predicted"/>
<dbReference type="AlphaFoldDB" id="A0A7K0ETC2"/>
<evidence type="ECO:0000313" key="3">
    <source>
        <dbReference type="Proteomes" id="UP000441754"/>
    </source>
</evidence>
<protein>
    <submittedName>
        <fullName evidence="2">Uncharacterized protein</fullName>
    </submittedName>
</protein>
<keyword evidence="3" id="KW-1185">Reference proteome</keyword>
<reference evidence="2 3" key="1">
    <citation type="journal article" date="2018" name="Antonie Van Leeuwenhoek">
        <title>Larkinella terrae sp. nov., isolated from soil on Jeju Island, South Korea.</title>
        <authorList>
            <person name="Ten L.N."/>
            <person name="Jeon J."/>
            <person name="Park S.J."/>
            <person name="Park S."/>
            <person name="Lee S.Y."/>
            <person name="Kim M.K."/>
            <person name="Jung H.Y."/>
        </authorList>
    </citation>
    <scope>NUCLEOTIDE SEQUENCE [LARGE SCALE GENOMIC DNA]</scope>
    <source>
        <strain evidence="2 3">KCTC 52001</strain>
    </source>
</reference>
<keyword evidence="1" id="KW-0812">Transmembrane</keyword>
<name>A0A7K0ETC2_9BACT</name>
<dbReference type="RefSeq" id="WP_154178305.1">
    <property type="nucleotide sequence ID" value="NZ_WJXZ01000014.1"/>
</dbReference>
<gene>
    <name evidence="2" type="ORF">GJJ30_27220</name>
</gene>
<evidence type="ECO:0000313" key="2">
    <source>
        <dbReference type="EMBL" id="MRS65019.1"/>
    </source>
</evidence>
<organism evidence="2 3">
    <name type="scientific">Larkinella terrae</name>
    <dbReference type="NCBI Taxonomy" id="2025311"/>
    <lineage>
        <taxon>Bacteria</taxon>
        <taxon>Pseudomonadati</taxon>
        <taxon>Bacteroidota</taxon>
        <taxon>Cytophagia</taxon>
        <taxon>Cytophagales</taxon>
        <taxon>Spirosomataceae</taxon>
        <taxon>Larkinella</taxon>
    </lineage>
</organism>
<keyword evidence="1" id="KW-1133">Transmembrane helix</keyword>
<comment type="caution">
    <text evidence="2">The sequence shown here is derived from an EMBL/GenBank/DDBJ whole genome shotgun (WGS) entry which is preliminary data.</text>
</comment>
<dbReference type="EMBL" id="WJXZ01000014">
    <property type="protein sequence ID" value="MRS65019.1"/>
    <property type="molecule type" value="Genomic_DNA"/>
</dbReference>